<dbReference type="PANTHER" id="PTHR30612:SF0">
    <property type="entry name" value="CHLOROPLAST PROTEIN-TRANSPORTING ATPASE"/>
    <property type="match status" value="1"/>
</dbReference>
<comment type="subcellular location">
    <subcellularLocation>
        <location evidence="16">Cell membrane</location>
        <topology evidence="16">Peripheral membrane protein</topology>
        <orientation evidence="16">Cytoplasmic side</orientation>
    </subcellularLocation>
    <subcellularLocation>
        <location evidence="16">Cytoplasm</location>
    </subcellularLocation>
    <text evidence="16">Distribution is 50-50.</text>
</comment>
<sequence length="902" mass="102513">MLIKLLTKIFGSRNDRTLRRLRKSVEIINRMEPDLEKLSDEELKAKTEQFRARLKAGESLEKILPEAFATVREASKRVFGMRHFDVQLLGGMVLNERCIAEMRTGEGKTLTATLPAYLNALSGRGVHVVTVNDYLAQRDAENNRPLFEYLGLTVGINLPNMPAPAKREAYAADITYGTNNEYGFDYLRDNMAFSPEERVQRKLHYALVDEVDSILIDEARTPLIISGPAEDSSELYIKVDKLIPKLIRQEKEDSEAFQGEGHFSVDEKTRQVNLTERGLVLVEELLVGAKLMDEGESLYSPTNIMLMHHVTAALRAHVLFTRDVDYIVKDGEVIIVDEHTGRTMQGRRWSDGLHQAVEAKEGVEIQNENQTLASITFQNYFRIYEKLAGMTGTADTEAFEFSSIYKLDTIVVPTNRPMIRKDLPDLVYMTEAEKIDAIIEDIKERTNNGQPILVGTISIEKSEVIAKALTKAGIEHNVLNAKFHAMEADIIAQAGQAGTVTIATNMAGRGTDIVLGGSWQSEIAKLEEPTQEKIEQIKAAWQERHDEVLAAGGLHIIGTERHESRRIDNQLRGRAGRQGDAGSSRFYLSMEDSLMRIFASDRVTGMMRKLGMQPGEAIEHPWVTKAIANAQRKVESRNFDIRKQLLEYDDVANDQRRAIYAQRNDLLDVSDVSETIASIREDVFKVTIDAYIPPQSLEEMWDIEGLHERLVNDFDLDMPIKEWLDKEPELHEETLRERILEKAIEVYKQKEEIVSTEMMRNFEKGIMLQTLDTLWKEHLAAMDYLRQGIHLRGYAQKDPKQEYKRESFAMFANMLESLKYEVISTLSKVQVRIPEEVEALEHQRREEAERLARKQHLSHEVEQGALMSETEAQMASGARKVGRNDPCPCGSGKKFKHCHGSL</sequence>
<dbReference type="InterPro" id="IPR036266">
    <property type="entry name" value="SecA_Wing/Scaffold_sf"/>
</dbReference>
<feature type="binding site" evidence="16">
    <location>
        <position position="512"/>
    </location>
    <ligand>
        <name>ATP</name>
        <dbReference type="ChEBI" id="CHEBI:30616"/>
    </ligand>
</feature>
<comment type="induction">
    <text evidence="16">Repressed under conditions of excess protein secretion capacity and derepressed when protein secretion becomes limiting. This is regulated by SecM.</text>
</comment>
<keyword evidence="3 16" id="KW-0813">Transport</keyword>
<comment type="function">
    <text evidence="16">Part of the Sec protein translocase complex. Interacts with the SecYEG preprotein conducting channel. Has a central role in coupling the hydrolysis of ATP to the transfer of proteins into and across the cell membrane, serving both as a receptor for the preprotein-SecB complex and as an ATP-driven molecular motor driving the stepwise translocation of polypeptide chains across the membrane.</text>
</comment>
<evidence type="ECO:0000259" key="18">
    <source>
        <dbReference type="PROSITE" id="PS51192"/>
    </source>
</evidence>
<evidence type="ECO:0000256" key="13">
    <source>
        <dbReference type="ARBA" id="ARBA00023010"/>
    </source>
</evidence>
<dbReference type="SMART" id="SM00958">
    <property type="entry name" value="SecA_PP_bind"/>
    <property type="match status" value="1"/>
</dbReference>
<dbReference type="InterPro" id="IPR044722">
    <property type="entry name" value="SecA_SF2_C"/>
</dbReference>
<dbReference type="SMART" id="SM00957">
    <property type="entry name" value="SecA_DEAD"/>
    <property type="match status" value="1"/>
</dbReference>
<dbReference type="PANTHER" id="PTHR30612">
    <property type="entry name" value="SECA INNER MEMBRANE COMPONENT OF SEC PROTEIN SECRETION SYSTEM"/>
    <property type="match status" value="1"/>
</dbReference>
<dbReference type="GO" id="GO:0006605">
    <property type="term" value="P:protein targeting"/>
    <property type="evidence" value="ECO:0007669"/>
    <property type="project" value="UniProtKB-UniRule"/>
</dbReference>
<dbReference type="GO" id="GO:0031522">
    <property type="term" value="C:cell envelope Sec protein transport complex"/>
    <property type="evidence" value="ECO:0007669"/>
    <property type="project" value="TreeGrafter"/>
</dbReference>
<dbReference type="FunFam" id="1.10.3060.10:FF:000001">
    <property type="entry name" value="Preprotein translocase subunit SecA"/>
    <property type="match status" value="1"/>
</dbReference>
<comment type="subunit">
    <text evidence="16">Monomer and homodimer. Part of the essential Sec protein translocation apparatus which comprises SecA, SecYEG and auxiliary proteins SecDF-YajC and YidC.</text>
</comment>
<feature type="binding site" evidence="16">
    <location>
        <position position="87"/>
    </location>
    <ligand>
        <name>ATP</name>
        <dbReference type="ChEBI" id="CHEBI:30616"/>
    </ligand>
</feature>
<evidence type="ECO:0000256" key="17">
    <source>
        <dbReference type="RuleBase" id="RU003874"/>
    </source>
</evidence>
<dbReference type="Proteomes" id="UP000028511">
    <property type="component" value="Unassembled WGS sequence"/>
</dbReference>
<dbReference type="PROSITE" id="PS51194">
    <property type="entry name" value="HELICASE_CTER"/>
    <property type="match status" value="1"/>
</dbReference>
<dbReference type="EC" id="7.4.2.8" evidence="16"/>
<evidence type="ECO:0000256" key="3">
    <source>
        <dbReference type="ARBA" id="ARBA00022448"/>
    </source>
</evidence>
<dbReference type="NCBIfam" id="TIGR00963">
    <property type="entry name" value="secA"/>
    <property type="match status" value="1"/>
</dbReference>
<dbReference type="Pfam" id="PF21090">
    <property type="entry name" value="P-loop_SecA"/>
    <property type="match status" value="1"/>
</dbReference>
<feature type="domain" description="Helicase ATP-binding" evidence="18">
    <location>
        <begin position="89"/>
        <end position="247"/>
    </location>
</feature>
<feature type="domain" description="SecA family profile" evidence="20">
    <location>
        <begin position="3"/>
        <end position="619"/>
    </location>
</feature>
<comment type="similarity">
    <text evidence="2 16 17">Belongs to the SecA family.</text>
</comment>
<dbReference type="FunFam" id="3.40.50.300:FF:000113">
    <property type="entry name" value="Preprotein translocase subunit SecA"/>
    <property type="match status" value="1"/>
</dbReference>
<dbReference type="InterPro" id="IPR036670">
    <property type="entry name" value="SecA_X-link_sf"/>
</dbReference>
<dbReference type="InterPro" id="IPR000185">
    <property type="entry name" value="SecA"/>
</dbReference>
<dbReference type="GO" id="GO:0005886">
    <property type="term" value="C:plasma membrane"/>
    <property type="evidence" value="ECO:0007669"/>
    <property type="project" value="UniProtKB-SubCell"/>
</dbReference>
<evidence type="ECO:0000256" key="9">
    <source>
        <dbReference type="ARBA" id="ARBA00022833"/>
    </source>
</evidence>
<feature type="binding site" evidence="16">
    <location>
        <begin position="105"/>
        <end position="109"/>
    </location>
    <ligand>
        <name>ATP</name>
        <dbReference type="ChEBI" id="CHEBI:30616"/>
    </ligand>
</feature>
<gene>
    <name evidence="16 21" type="primary">secA</name>
    <name evidence="21" type="ORF">XBP1_520063</name>
</gene>
<keyword evidence="11 16" id="KW-0653">Protein transport</keyword>
<dbReference type="Pfam" id="PF07517">
    <property type="entry name" value="SecA_DEAD"/>
    <property type="match status" value="1"/>
</dbReference>
<evidence type="ECO:0000256" key="14">
    <source>
        <dbReference type="ARBA" id="ARBA00023136"/>
    </source>
</evidence>
<dbReference type="GO" id="GO:0017038">
    <property type="term" value="P:protein import"/>
    <property type="evidence" value="ECO:0007669"/>
    <property type="project" value="InterPro"/>
</dbReference>
<keyword evidence="13 16" id="KW-0811">Translocation</keyword>
<accession>A0A077N9F4</accession>
<evidence type="ECO:0000256" key="8">
    <source>
        <dbReference type="ARBA" id="ARBA00022741"/>
    </source>
</evidence>
<dbReference type="GO" id="GO:0005524">
    <property type="term" value="F:ATP binding"/>
    <property type="evidence" value="ECO:0007669"/>
    <property type="project" value="UniProtKB-UniRule"/>
</dbReference>
<dbReference type="CDD" id="cd17928">
    <property type="entry name" value="DEXDc_SecA"/>
    <property type="match status" value="1"/>
</dbReference>
<keyword evidence="4 16" id="KW-1003">Cell membrane</keyword>
<evidence type="ECO:0000256" key="12">
    <source>
        <dbReference type="ARBA" id="ARBA00022967"/>
    </source>
</evidence>
<name>A0A077N9F4_XENBV</name>
<dbReference type="GO" id="GO:0005829">
    <property type="term" value="C:cytosol"/>
    <property type="evidence" value="ECO:0007669"/>
    <property type="project" value="TreeGrafter"/>
</dbReference>
<dbReference type="GO" id="GO:0043952">
    <property type="term" value="P:protein transport by the Sec complex"/>
    <property type="evidence" value="ECO:0007669"/>
    <property type="project" value="UniProtKB-ARBA"/>
</dbReference>
<dbReference type="Gene3D" id="3.90.1440.10">
    <property type="entry name" value="SecA, preprotein cross-linking domain"/>
    <property type="match status" value="1"/>
</dbReference>
<keyword evidence="8 16" id="KW-0547">Nucleotide-binding</keyword>
<comment type="caution">
    <text evidence="21">The sequence shown here is derived from an EMBL/GenBank/DDBJ whole genome shotgun (WGS) entry which is preliminary data.</text>
</comment>
<dbReference type="HOGENOM" id="CLU_005314_3_0_6"/>
<evidence type="ECO:0000256" key="2">
    <source>
        <dbReference type="ARBA" id="ARBA00007650"/>
    </source>
</evidence>
<dbReference type="FunFam" id="3.40.50.300:FF:000081">
    <property type="entry name" value="Preprotein translocase subunit SecA"/>
    <property type="match status" value="1"/>
</dbReference>
<evidence type="ECO:0000256" key="7">
    <source>
        <dbReference type="ARBA" id="ARBA00022723"/>
    </source>
</evidence>
<keyword evidence="5 16" id="KW-0963">Cytoplasm</keyword>
<evidence type="ECO:0000256" key="11">
    <source>
        <dbReference type="ARBA" id="ARBA00022927"/>
    </source>
</evidence>
<keyword evidence="12 16" id="KW-1278">Translocase</keyword>
<dbReference type="CDD" id="cd18803">
    <property type="entry name" value="SF2_C_secA"/>
    <property type="match status" value="1"/>
</dbReference>
<dbReference type="InterPro" id="IPR020937">
    <property type="entry name" value="SecA_CS"/>
</dbReference>
<dbReference type="Pfam" id="PF07516">
    <property type="entry name" value="SecA_SW"/>
    <property type="match status" value="1"/>
</dbReference>
<evidence type="ECO:0000259" key="19">
    <source>
        <dbReference type="PROSITE" id="PS51194"/>
    </source>
</evidence>
<dbReference type="PROSITE" id="PS51196">
    <property type="entry name" value="SECA_MOTOR_DEAD"/>
    <property type="match status" value="1"/>
</dbReference>
<dbReference type="PROSITE" id="PS51192">
    <property type="entry name" value="HELICASE_ATP_BIND_1"/>
    <property type="match status" value="1"/>
</dbReference>
<dbReference type="InterPro" id="IPR004027">
    <property type="entry name" value="SEC_C_motif"/>
</dbReference>
<dbReference type="GO" id="GO:0065002">
    <property type="term" value="P:intracellular protein transmembrane transport"/>
    <property type="evidence" value="ECO:0007669"/>
    <property type="project" value="UniProtKB-UniRule"/>
</dbReference>
<evidence type="ECO:0000256" key="4">
    <source>
        <dbReference type="ARBA" id="ARBA00022475"/>
    </source>
</evidence>
<dbReference type="InterPro" id="IPR027417">
    <property type="entry name" value="P-loop_NTPase"/>
</dbReference>
<dbReference type="Gene3D" id="1.10.3060.10">
    <property type="entry name" value="Helical scaffold and wing domains of SecA"/>
    <property type="match status" value="1"/>
</dbReference>
<keyword evidence="7" id="KW-0479">Metal-binding</keyword>
<dbReference type="SUPFAM" id="SSF81767">
    <property type="entry name" value="Pre-protein crosslinking domain of SecA"/>
    <property type="match status" value="1"/>
</dbReference>
<evidence type="ECO:0000256" key="16">
    <source>
        <dbReference type="HAMAP-Rule" id="MF_01382"/>
    </source>
</evidence>
<dbReference type="Pfam" id="PF02810">
    <property type="entry name" value="SEC-C"/>
    <property type="match status" value="1"/>
</dbReference>
<dbReference type="Gene3D" id="3.40.50.300">
    <property type="entry name" value="P-loop containing nucleotide triphosphate hydrolases"/>
    <property type="match status" value="2"/>
</dbReference>
<dbReference type="InterPro" id="IPR011130">
    <property type="entry name" value="SecA_preprotein_X-link_dom"/>
</dbReference>
<dbReference type="PRINTS" id="PR00906">
    <property type="entry name" value="SECA"/>
</dbReference>
<dbReference type="SUPFAM" id="SSF81886">
    <property type="entry name" value="Helical scaffold and wing domains of SecA"/>
    <property type="match status" value="1"/>
</dbReference>
<reference evidence="21" key="1">
    <citation type="submission" date="2013-07" db="EMBL/GenBank/DDBJ databases">
        <title>Sub-species coevolution in mutualistic symbiosis.</title>
        <authorList>
            <person name="Murfin K."/>
            <person name="Klassen J."/>
            <person name="Lee M."/>
            <person name="Forst S."/>
            <person name="Stock P."/>
            <person name="Goodrich-Blair H."/>
        </authorList>
    </citation>
    <scope>NUCLEOTIDE SEQUENCE [LARGE SCALE GENOMIC DNA]</scope>
    <source>
        <strain evidence="21">Puntauvense</strain>
    </source>
</reference>
<evidence type="ECO:0000313" key="22">
    <source>
        <dbReference type="Proteomes" id="UP000028511"/>
    </source>
</evidence>
<keyword evidence="14 16" id="KW-0472">Membrane</keyword>
<dbReference type="SUPFAM" id="SSF52540">
    <property type="entry name" value="P-loop containing nucleoside triphosphate hydrolases"/>
    <property type="match status" value="2"/>
</dbReference>
<proteinExistence type="evidence at transcript level"/>
<dbReference type="HAMAP" id="MF_01382">
    <property type="entry name" value="SecA"/>
    <property type="match status" value="1"/>
</dbReference>
<dbReference type="InterPro" id="IPR011116">
    <property type="entry name" value="SecA_Wing/Scaffold"/>
</dbReference>
<evidence type="ECO:0000256" key="10">
    <source>
        <dbReference type="ARBA" id="ARBA00022840"/>
    </source>
</evidence>
<evidence type="ECO:0000256" key="5">
    <source>
        <dbReference type="ARBA" id="ARBA00022490"/>
    </source>
</evidence>
<organism evidence="21 22">
    <name type="scientific">Xenorhabdus bovienii str. puntauvense</name>
    <dbReference type="NCBI Taxonomy" id="1398201"/>
    <lineage>
        <taxon>Bacteria</taxon>
        <taxon>Pseudomonadati</taxon>
        <taxon>Pseudomonadota</taxon>
        <taxon>Gammaproteobacteria</taxon>
        <taxon>Enterobacterales</taxon>
        <taxon>Morganellaceae</taxon>
        <taxon>Xenorhabdus</taxon>
    </lineage>
</organism>
<evidence type="ECO:0000259" key="20">
    <source>
        <dbReference type="PROSITE" id="PS51196"/>
    </source>
</evidence>
<keyword evidence="10 16" id="KW-0067">ATP-binding</keyword>
<keyword evidence="6" id="KW-0997">Cell inner membrane</keyword>
<dbReference type="NCBIfam" id="NF009538">
    <property type="entry name" value="PRK12904.1"/>
    <property type="match status" value="1"/>
</dbReference>
<dbReference type="AlphaFoldDB" id="A0A077N9F4"/>
<dbReference type="EMBL" id="CBSW010000257">
    <property type="protein sequence ID" value="CDG98786.1"/>
    <property type="molecule type" value="Genomic_DNA"/>
</dbReference>
<evidence type="ECO:0000256" key="1">
    <source>
        <dbReference type="ARBA" id="ARBA00001947"/>
    </source>
</evidence>
<protein>
    <recommendedName>
        <fullName evidence="16 17">Protein translocase subunit SecA</fullName>
        <ecNumber evidence="16">7.4.2.8</ecNumber>
    </recommendedName>
</protein>
<dbReference type="RefSeq" id="WP_038213411.1">
    <property type="nucleotide sequence ID" value="NZ_CAWLWN010000050.1"/>
</dbReference>
<comment type="catalytic activity">
    <reaction evidence="15 16">
        <text>ATP + H2O + cellular proteinSide 1 = ADP + phosphate + cellular proteinSide 2.</text>
        <dbReference type="EC" id="7.4.2.8"/>
    </reaction>
</comment>
<evidence type="ECO:0000256" key="6">
    <source>
        <dbReference type="ARBA" id="ARBA00022519"/>
    </source>
</evidence>
<evidence type="ECO:0000256" key="15">
    <source>
        <dbReference type="ARBA" id="ARBA00034006"/>
    </source>
</evidence>
<dbReference type="PROSITE" id="PS01312">
    <property type="entry name" value="SECA"/>
    <property type="match status" value="1"/>
</dbReference>
<dbReference type="InterPro" id="IPR011115">
    <property type="entry name" value="SecA_DEAD"/>
</dbReference>
<dbReference type="GO" id="GO:0046872">
    <property type="term" value="F:metal ion binding"/>
    <property type="evidence" value="ECO:0007669"/>
    <property type="project" value="UniProtKB-KW"/>
</dbReference>
<dbReference type="InterPro" id="IPR001650">
    <property type="entry name" value="Helicase_C-like"/>
</dbReference>
<dbReference type="InterPro" id="IPR014018">
    <property type="entry name" value="SecA_motor_DEAD"/>
</dbReference>
<dbReference type="GO" id="GO:0008564">
    <property type="term" value="F:protein-exporting ATPase activity"/>
    <property type="evidence" value="ECO:0007669"/>
    <property type="project" value="UniProtKB-EC"/>
</dbReference>
<dbReference type="FunFam" id="3.90.1440.10:FF:000001">
    <property type="entry name" value="Preprotein translocase subunit SecA"/>
    <property type="match status" value="1"/>
</dbReference>
<feature type="domain" description="Helicase C-terminal" evidence="19">
    <location>
        <begin position="434"/>
        <end position="635"/>
    </location>
</feature>
<dbReference type="InterPro" id="IPR014001">
    <property type="entry name" value="Helicase_ATP-bd"/>
</dbReference>
<evidence type="ECO:0000313" key="21">
    <source>
        <dbReference type="EMBL" id="CDG98786.1"/>
    </source>
</evidence>
<keyword evidence="9" id="KW-0862">Zinc</keyword>
<comment type="cofactor">
    <cofactor evidence="1">
        <name>Zn(2+)</name>
        <dbReference type="ChEBI" id="CHEBI:29105"/>
    </cofactor>
</comment>
<dbReference type="Pfam" id="PF01043">
    <property type="entry name" value="SecA_PP_bind"/>
    <property type="match status" value="1"/>
</dbReference>